<proteinExistence type="predicted"/>
<reference evidence="4" key="1">
    <citation type="submission" date="2021-06" db="EMBL/GenBank/DDBJ databases">
        <title>Elioraea tepida, sp. nov., a moderately thermophilic aerobic anoxygenic phototrophic bacterium isolated from an alkaline siliceous hot spring mat community in Yellowstone National Park, WY, USA.</title>
        <authorList>
            <person name="Saini M.K."/>
            <person name="Yoshida S."/>
            <person name="Sebastian A."/>
            <person name="Hirose S."/>
            <person name="Hara E."/>
            <person name="Tamaki H."/>
            <person name="Soulier N.T."/>
            <person name="Albert I."/>
            <person name="Hanada S."/>
            <person name="Bryant D.A."/>
            <person name="Tank M."/>
        </authorList>
    </citation>
    <scope>NUCLEOTIDE SEQUENCE</scope>
    <source>
        <strain evidence="4">MS-P2</strain>
    </source>
</reference>
<feature type="transmembrane region" description="Helical" evidence="2">
    <location>
        <begin position="611"/>
        <end position="633"/>
    </location>
</feature>
<evidence type="ECO:0000256" key="1">
    <source>
        <dbReference type="RuleBase" id="RU369079"/>
    </source>
</evidence>
<keyword evidence="1" id="KW-1003">Cell membrane</keyword>
<dbReference type="InterPro" id="IPR011853">
    <property type="entry name" value="TRAP_DctM-Dct_fused"/>
</dbReference>
<keyword evidence="5" id="KW-1185">Reference proteome</keyword>
<feature type="transmembrane region" description="Helical" evidence="2">
    <location>
        <begin position="586"/>
        <end position="605"/>
    </location>
</feature>
<feature type="transmembrane region" description="Helical" evidence="2">
    <location>
        <begin position="100"/>
        <end position="121"/>
    </location>
</feature>
<evidence type="ECO:0000259" key="3">
    <source>
        <dbReference type="Pfam" id="PF06808"/>
    </source>
</evidence>
<feature type="transmembrane region" description="Helical" evidence="2">
    <location>
        <begin position="433"/>
        <end position="458"/>
    </location>
</feature>
<feature type="transmembrane region" description="Helical" evidence="2">
    <location>
        <begin position="203"/>
        <end position="226"/>
    </location>
</feature>
<feature type="transmembrane region" description="Helical" evidence="2">
    <location>
        <begin position="396"/>
        <end position="412"/>
    </location>
</feature>
<dbReference type="PANTHER" id="PTHR43849">
    <property type="entry name" value="BLL3936 PROTEIN"/>
    <property type="match status" value="1"/>
</dbReference>
<feature type="transmembrane region" description="Helical" evidence="2">
    <location>
        <begin position="329"/>
        <end position="350"/>
    </location>
</feature>
<sequence length="686" mass="72059">MRRRPVVETESVSTTLDHTKAEALERQYDQELNFRTLHGWAGRAVSVVLVSLSLYQYWTAGFGVPPEHWHNAIYLGTVLALIFLLFGAGRSDRQGLIPRLGGIPLTDWLFAAASVAVVAYLPLDFDQLTFRIGVPNTTDLVTGTILILLILEATRRSMGIVLPIIVLVFILYGLFGYLVPGVLAHPGASFGNFISQLYMTQEGIFGIPLKVVATFVFHFVLFGVIATKMGLGQFFIDLATVAAGRYPGGPAKVSVLSSALFGSISGSSIANTVTTGSLTIPAMMKIGYRGSFAGAVEAAASAGGQITPPIMGAAAFIMTEFLGVPYTTIILAAIVPAAMHYLGVLVQVHLEAKRSGIRGMEESDLPRLWPTLRRGWPTVLPLIILVGTIIRGYTPYLAAFNGITACIVIGLINPMNRMTLRELWDAFETGAKYALAVGVAAAAVGIVVGVITLTGAAFRLSFMVTQAAGTLAATIHPFFALLPVELASLNGITLFLTLLFVALTCIAMGAGIPTTALYIVLAAIAAPAVEQLGVPPIAAHLFIFYYGLLADLTPPVCVAAYAAAGIAGANPFRTGLTAFRLGSAKALVPFVFAYSPAMLIVAPGFTVGDFLLVTLSCALGVCALGVALTGYAFAPMGWLARAPLLAASLLMISPGLTPTLLGAAIVVPILTVNYLSARGRPQAASG</sequence>
<protein>
    <submittedName>
        <fullName evidence="4">TRAP transporter permease</fullName>
    </submittedName>
</protein>
<dbReference type="AlphaFoldDB" id="A0A975U5V5"/>
<organism evidence="4 5">
    <name type="scientific">Elioraea tepida</name>
    <dbReference type="NCBI Taxonomy" id="2843330"/>
    <lineage>
        <taxon>Bacteria</taxon>
        <taxon>Pseudomonadati</taxon>
        <taxon>Pseudomonadota</taxon>
        <taxon>Alphaproteobacteria</taxon>
        <taxon>Acetobacterales</taxon>
        <taxon>Elioraeaceae</taxon>
        <taxon>Elioraea</taxon>
    </lineage>
</organism>
<name>A0A975U5V5_9PROT</name>
<evidence type="ECO:0000256" key="2">
    <source>
        <dbReference type="SAM" id="Phobius"/>
    </source>
</evidence>
<feature type="transmembrane region" description="Helical" evidence="2">
    <location>
        <begin position="494"/>
        <end position="523"/>
    </location>
</feature>
<feature type="transmembrane region" description="Helical" evidence="2">
    <location>
        <begin position="40"/>
        <end position="58"/>
    </location>
</feature>
<keyword evidence="2" id="KW-0472">Membrane</keyword>
<feature type="domain" description="TRAP C4-dicarboxylate transport system permease DctM subunit" evidence="3">
    <location>
        <begin position="146"/>
        <end position="602"/>
    </location>
</feature>
<dbReference type="PANTHER" id="PTHR43849:SF2">
    <property type="entry name" value="BLL3936 PROTEIN"/>
    <property type="match status" value="1"/>
</dbReference>
<dbReference type="GO" id="GO:0005886">
    <property type="term" value="C:plasma membrane"/>
    <property type="evidence" value="ECO:0007669"/>
    <property type="project" value="UniProtKB-SubCell"/>
</dbReference>
<evidence type="ECO:0000313" key="5">
    <source>
        <dbReference type="Proteomes" id="UP000694001"/>
    </source>
</evidence>
<dbReference type="EMBL" id="CP076448">
    <property type="protein sequence ID" value="QXM26323.1"/>
    <property type="molecule type" value="Genomic_DNA"/>
</dbReference>
<dbReference type="NCBIfam" id="TIGR02123">
    <property type="entry name" value="TRAP_fused"/>
    <property type="match status" value="1"/>
</dbReference>
<dbReference type="InterPro" id="IPR010656">
    <property type="entry name" value="DctM"/>
</dbReference>
<feature type="transmembrane region" description="Helical" evidence="2">
    <location>
        <begin position="160"/>
        <end position="183"/>
    </location>
</feature>
<dbReference type="Proteomes" id="UP000694001">
    <property type="component" value="Chromosome"/>
</dbReference>
<keyword evidence="1" id="KW-0813">Transport</keyword>
<feature type="transmembrane region" description="Helical" evidence="2">
    <location>
        <begin position="543"/>
        <end position="566"/>
    </location>
</feature>
<feature type="transmembrane region" description="Helical" evidence="2">
    <location>
        <begin position="645"/>
        <end position="670"/>
    </location>
</feature>
<accession>A0A975U5V5</accession>
<feature type="transmembrane region" description="Helical" evidence="2">
    <location>
        <begin position="133"/>
        <end position="151"/>
    </location>
</feature>
<keyword evidence="2" id="KW-0812">Transmembrane</keyword>
<comment type="subcellular location">
    <subcellularLocation>
        <location evidence="1">Cell inner membrane</location>
        <topology evidence="1">Multi-pass membrane protein</topology>
    </subcellularLocation>
</comment>
<feature type="transmembrane region" description="Helical" evidence="2">
    <location>
        <begin position="70"/>
        <end position="88"/>
    </location>
</feature>
<dbReference type="GO" id="GO:0022857">
    <property type="term" value="F:transmembrane transporter activity"/>
    <property type="evidence" value="ECO:0007669"/>
    <property type="project" value="UniProtKB-UniRule"/>
</dbReference>
<keyword evidence="2" id="KW-1133">Transmembrane helix</keyword>
<keyword evidence="1" id="KW-0997">Cell inner membrane</keyword>
<evidence type="ECO:0000313" key="4">
    <source>
        <dbReference type="EMBL" id="QXM26323.1"/>
    </source>
</evidence>
<comment type="function">
    <text evidence="1">Part of the tripartite ATP-independent periplasmic (TRAP) transport system.</text>
</comment>
<gene>
    <name evidence="4" type="ORF">KO353_11765</name>
</gene>
<dbReference type="KEGG" id="elio:KO353_11765"/>
<dbReference type="Pfam" id="PF06808">
    <property type="entry name" value="DctM"/>
    <property type="match status" value="1"/>
</dbReference>